<dbReference type="AlphaFoldDB" id="A0A919VRE6"/>
<feature type="region of interest" description="Disordered" evidence="1">
    <location>
        <begin position="21"/>
        <end position="44"/>
    </location>
</feature>
<keyword evidence="3" id="KW-1185">Reference proteome</keyword>
<comment type="caution">
    <text evidence="2">The sequence shown here is derived from an EMBL/GenBank/DDBJ whole genome shotgun (WGS) entry which is preliminary data.</text>
</comment>
<dbReference type="EMBL" id="BOQP01000016">
    <property type="protein sequence ID" value="GIM73077.1"/>
    <property type="molecule type" value="Genomic_DNA"/>
</dbReference>
<dbReference type="InterPro" id="IPR036894">
    <property type="entry name" value="YbaB-like_sf"/>
</dbReference>
<evidence type="ECO:0000313" key="3">
    <source>
        <dbReference type="Proteomes" id="UP000680865"/>
    </source>
</evidence>
<sequence>MTSPIDPSGLSGTLADVVAALGRAQKPSGDQDESEPPLGTGEAADSRIRVRAVLPGRIENLELEPSVLRLSADELAREVESAVNAALADLRGRAVATAGQAGLGALTDQLKEIQFDAERQFTKLTASLVEAQEQLIRRAGER</sequence>
<dbReference type="Proteomes" id="UP000680865">
    <property type="component" value="Unassembled WGS sequence"/>
</dbReference>
<evidence type="ECO:0000256" key="1">
    <source>
        <dbReference type="SAM" id="MobiDB-lite"/>
    </source>
</evidence>
<dbReference type="Gene3D" id="3.30.1310.10">
    <property type="entry name" value="Nucleoid-associated protein YbaB-like domain"/>
    <property type="match status" value="1"/>
</dbReference>
<organism evidence="2 3">
    <name type="scientific">Winogradskya consettensis</name>
    <dbReference type="NCBI Taxonomy" id="113560"/>
    <lineage>
        <taxon>Bacteria</taxon>
        <taxon>Bacillati</taxon>
        <taxon>Actinomycetota</taxon>
        <taxon>Actinomycetes</taxon>
        <taxon>Micromonosporales</taxon>
        <taxon>Micromonosporaceae</taxon>
        <taxon>Winogradskya</taxon>
    </lineage>
</organism>
<gene>
    <name evidence="2" type="ORF">Aco04nite_33510</name>
</gene>
<name>A0A919VRE6_9ACTN</name>
<evidence type="ECO:0008006" key="4">
    <source>
        <dbReference type="Google" id="ProtNLM"/>
    </source>
</evidence>
<evidence type="ECO:0000313" key="2">
    <source>
        <dbReference type="EMBL" id="GIM73077.1"/>
    </source>
</evidence>
<protein>
    <recommendedName>
        <fullName evidence="4">YbaB/EbfC DNA-binding family protein</fullName>
    </recommendedName>
</protein>
<reference evidence="2" key="1">
    <citation type="submission" date="2021-03" db="EMBL/GenBank/DDBJ databases">
        <title>Whole genome shotgun sequence of Actinoplanes consettensis NBRC 14913.</title>
        <authorList>
            <person name="Komaki H."/>
            <person name="Tamura T."/>
        </authorList>
    </citation>
    <scope>NUCLEOTIDE SEQUENCE</scope>
    <source>
        <strain evidence="2">NBRC 14913</strain>
    </source>
</reference>
<accession>A0A919VRE6</accession>
<dbReference type="RefSeq" id="WP_212998131.1">
    <property type="nucleotide sequence ID" value="NZ_BAAATW010000007.1"/>
</dbReference>
<proteinExistence type="predicted"/>